<accession>A0A3R8QP53</accession>
<evidence type="ECO:0000313" key="2">
    <source>
        <dbReference type="EMBL" id="RRR19290.1"/>
    </source>
</evidence>
<dbReference type="EMBL" id="QOCI01000003">
    <property type="protein sequence ID" value="RRR19290.1"/>
    <property type="molecule type" value="Genomic_DNA"/>
</dbReference>
<protein>
    <recommendedName>
        <fullName evidence="4">Cupin</fullName>
    </recommendedName>
</protein>
<evidence type="ECO:0000256" key="1">
    <source>
        <dbReference type="SAM" id="MobiDB-lite"/>
    </source>
</evidence>
<proteinExistence type="predicted"/>
<feature type="compositionally biased region" description="Polar residues" evidence="1">
    <location>
        <begin position="104"/>
        <end position="113"/>
    </location>
</feature>
<evidence type="ECO:0008006" key="4">
    <source>
        <dbReference type="Google" id="ProtNLM"/>
    </source>
</evidence>
<dbReference type="SUPFAM" id="SSF51182">
    <property type="entry name" value="RmlC-like cupins"/>
    <property type="match status" value="1"/>
</dbReference>
<reference evidence="2 3" key="1">
    <citation type="submission" date="2018-07" db="EMBL/GenBank/DDBJ databases">
        <title>Brachybacteriurn paraconglorneratum KCTC 9916.</title>
        <authorList>
            <person name="Li Y."/>
        </authorList>
    </citation>
    <scope>NUCLEOTIDE SEQUENCE [LARGE SCALE GENOMIC DNA]</scope>
    <source>
        <strain evidence="2 3">KCTC 9916</strain>
    </source>
</reference>
<dbReference type="InterPro" id="IPR011051">
    <property type="entry name" value="RmlC_Cupin_sf"/>
</dbReference>
<dbReference type="GeneID" id="78120686"/>
<name>A0A3R8QP53_9MICO</name>
<sequence>MPALPDAITKAMTMARTAENGRHAEVLVSDGPLRQSVIALRRGVRLPEHNSPPAASIQVVRGSVRVTGQEEAELRAGDLDALTHFRHAVEALEDCAFLLTTVTSQPSGGSHATRTGEMPVMKDEDRA</sequence>
<evidence type="ECO:0000313" key="3">
    <source>
        <dbReference type="Proteomes" id="UP000274327"/>
    </source>
</evidence>
<comment type="caution">
    <text evidence="2">The sequence shown here is derived from an EMBL/GenBank/DDBJ whole genome shotgun (WGS) entry which is preliminary data.</text>
</comment>
<gene>
    <name evidence="2" type="ORF">DS079_06585</name>
</gene>
<dbReference type="AlphaFoldDB" id="A0A3R8QP53"/>
<keyword evidence="3" id="KW-1185">Reference proteome</keyword>
<organism evidence="2 3">
    <name type="scientific">Brachybacterium paraconglomeratum</name>
    <dbReference type="NCBI Taxonomy" id="173362"/>
    <lineage>
        <taxon>Bacteria</taxon>
        <taxon>Bacillati</taxon>
        <taxon>Actinomycetota</taxon>
        <taxon>Actinomycetes</taxon>
        <taxon>Micrococcales</taxon>
        <taxon>Dermabacteraceae</taxon>
        <taxon>Brachybacterium</taxon>
    </lineage>
</organism>
<dbReference type="Gene3D" id="2.60.120.10">
    <property type="entry name" value="Jelly Rolls"/>
    <property type="match status" value="1"/>
</dbReference>
<dbReference type="InterPro" id="IPR014710">
    <property type="entry name" value="RmlC-like_jellyroll"/>
</dbReference>
<dbReference type="RefSeq" id="WP_062946962.1">
    <property type="nucleotide sequence ID" value="NZ_JBCLTI010000001.1"/>
</dbReference>
<feature type="region of interest" description="Disordered" evidence="1">
    <location>
        <begin position="104"/>
        <end position="127"/>
    </location>
</feature>
<dbReference type="Proteomes" id="UP000274327">
    <property type="component" value="Unassembled WGS sequence"/>
</dbReference>